<evidence type="ECO:0000313" key="1">
    <source>
        <dbReference type="EMBL" id="TSJ44912.1"/>
    </source>
</evidence>
<evidence type="ECO:0000313" key="2">
    <source>
        <dbReference type="Proteomes" id="UP000316008"/>
    </source>
</evidence>
<dbReference type="Proteomes" id="UP000316008">
    <property type="component" value="Unassembled WGS sequence"/>
</dbReference>
<dbReference type="OrthoDB" id="43316at2"/>
<keyword evidence="2" id="KW-1185">Reference proteome</keyword>
<sequence>MPQNKFAIARYSVIDELLKKNTYVKTSTIAETCKRNLGYEVSQRTIQLDLNSMKDDTFLGFFAPIEYCSKRKAYFYRDSDYQLGYQQLNLSELDLLEDVCNIASRHLKPDQRAILGDLLFKIKKRYIAK</sequence>
<dbReference type="EMBL" id="VLPL01000004">
    <property type="protein sequence ID" value="TSJ44912.1"/>
    <property type="molecule type" value="Genomic_DNA"/>
</dbReference>
<proteinExistence type="predicted"/>
<reference evidence="1 2" key="1">
    <citation type="submission" date="2019-07" db="EMBL/GenBank/DDBJ databases">
        <authorList>
            <person name="Huq M.A."/>
        </authorList>
    </citation>
    <scope>NUCLEOTIDE SEQUENCE [LARGE SCALE GENOMIC DNA]</scope>
    <source>
        <strain evidence="1 2">MAH-3</strain>
    </source>
</reference>
<gene>
    <name evidence="1" type="ORF">FO442_09960</name>
</gene>
<evidence type="ECO:0008006" key="3">
    <source>
        <dbReference type="Google" id="ProtNLM"/>
    </source>
</evidence>
<protein>
    <recommendedName>
        <fullName evidence="3">WYL domain-containing protein</fullName>
    </recommendedName>
</protein>
<dbReference type="AlphaFoldDB" id="A0A556MYC1"/>
<accession>A0A556MYC1</accession>
<name>A0A556MYC1_9FLAO</name>
<dbReference type="RefSeq" id="WP_144333026.1">
    <property type="nucleotide sequence ID" value="NZ_VLPL01000004.1"/>
</dbReference>
<comment type="caution">
    <text evidence="1">The sequence shown here is derived from an EMBL/GenBank/DDBJ whole genome shotgun (WGS) entry which is preliminary data.</text>
</comment>
<organism evidence="1 2">
    <name type="scientific">Fluviicola chungangensis</name>
    <dbReference type="NCBI Taxonomy" id="2597671"/>
    <lineage>
        <taxon>Bacteria</taxon>
        <taxon>Pseudomonadati</taxon>
        <taxon>Bacteroidota</taxon>
        <taxon>Flavobacteriia</taxon>
        <taxon>Flavobacteriales</taxon>
        <taxon>Crocinitomicaceae</taxon>
        <taxon>Fluviicola</taxon>
    </lineage>
</organism>